<feature type="binding site" evidence="15">
    <location>
        <position position="479"/>
    </location>
    <ligand>
        <name>Mn(2+)</name>
        <dbReference type="ChEBI" id="CHEBI:29035"/>
        <label>2</label>
    </ligand>
</feature>
<feature type="domain" description="BPG-independent PGAM N-terminal" evidence="17">
    <location>
        <begin position="108"/>
        <end position="333"/>
    </location>
</feature>
<dbReference type="GO" id="GO:0006096">
    <property type="term" value="P:glycolytic process"/>
    <property type="evidence" value="ECO:0007669"/>
    <property type="project" value="UniProtKB-KW"/>
</dbReference>
<dbReference type="PANTHER" id="PTHR31637">
    <property type="entry name" value="2,3-BISPHOSPHOGLYCERATE-INDEPENDENT PHOSPHOGLYCERATE MUTASE"/>
    <property type="match status" value="1"/>
</dbReference>
<evidence type="ECO:0000313" key="19">
    <source>
        <dbReference type="Proteomes" id="UP000750711"/>
    </source>
</evidence>
<evidence type="ECO:0000313" key="18">
    <source>
        <dbReference type="EMBL" id="KAH0559085.1"/>
    </source>
</evidence>
<dbReference type="SUPFAM" id="SSF53649">
    <property type="entry name" value="Alkaline phosphatase-like"/>
    <property type="match status" value="1"/>
</dbReference>
<dbReference type="InterPro" id="IPR011258">
    <property type="entry name" value="BPG-indep_PGM_N"/>
</dbReference>
<evidence type="ECO:0000256" key="12">
    <source>
        <dbReference type="ARBA" id="ARBA00083354"/>
    </source>
</evidence>
<feature type="binding site" evidence="14">
    <location>
        <position position="149"/>
    </location>
    <ligand>
        <name>substrate</name>
    </ligand>
</feature>
<dbReference type="EMBL" id="JAGHQM010000671">
    <property type="protein sequence ID" value="KAH0559085.1"/>
    <property type="molecule type" value="Genomic_DNA"/>
</dbReference>
<dbReference type="Gene3D" id="3.40.1450.10">
    <property type="entry name" value="BPG-independent phosphoglycerate mutase, domain B"/>
    <property type="match status" value="1"/>
</dbReference>
<feature type="binding site" evidence="14">
    <location>
        <position position="217"/>
    </location>
    <ligand>
        <name>substrate</name>
    </ligand>
</feature>
<evidence type="ECO:0000256" key="4">
    <source>
        <dbReference type="ARBA" id="ARBA00004798"/>
    </source>
</evidence>
<feature type="binding site" evidence="15">
    <location>
        <position position="478"/>
    </location>
    <ligand>
        <name>Mn(2+)</name>
        <dbReference type="ChEBI" id="CHEBI:29035"/>
        <label>2</label>
    </ligand>
</feature>
<dbReference type="GO" id="GO:0006007">
    <property type="term" value="P:glucose catabolic process"/>
    <property type="evidence" value="ECO:0007669"/>
    <property type="project" value="InterPro"/>
</dbReference>
<dbReference type="AlphaFoldDB" id="A0A9P8LB98"/>
<feature type="binding site" evidence="14">
    <location>
        <begin position="179"/>
        <end position="180"/>
    </location>
    <ligand>
        <name>substrate</name>
    </ligand>
</feature>
<comment type="catalytic activity">
    <reaction evidence="1">
        <text>(2R)-2-phosphoglycerate = (2R)-3-phosphoglycerate</text>
        <dbReference type="Rhea" id="RHEA:15901"/>
        <dbReference type="ChEBI" id="CHEBI:58272"/>
        <dbReference type="ChEBI" id="CHEBI:58289"/>
        <dbReference type="EC" id="5.4.2.12"/>
    </reaction>
</comment>
<evidence type="ECO:0000256" key="3">
    <source>
        <dbReference type="ARBA" id="ARBA00002315"/>
    </source>
</evidence>
<sequence length="549" mass="59775">MASVDHKAVLIVIDGWGIPSKSSPPEGDAIAAAETPVMDSFKAPGSNTAEGYAEIEAASLAVGLPEGLMGNSEVGHLNIGAGRIVWQDLVQVHLEANISLGGKQVVRIDVTLKKGGLNKVENIRKSFQRAKEGNGRLHLLGLVSDGGVHSKNEHLYGLLQVAKEVGVPHVFIHFFGDGRDTDPRSGAGYMQQLIDKTKELGVGQVATAVGRYYAMDRDKRWDRVEVALKGLVNGEGEDSTDLVKTIKERYTKGEGDEFLKPIISGGSETRIKVDASGLTDRQFCPDDDTLFFFNYRSDRVREITQLLGDVDRSPKPNIPYPKNIHITTMTQYKTDYPFPIAFSPQLMGNVLAEWLGKLGMKQCHIAETEKYAHVTFFFNGGVEKQFPGEERELIPSPKVATYDLDPEMSSAAVGDKLCERIKEGKFEFLMNNFAPPDMVGHTGVYKAAIEGVAATDVAIGRIFETCKQEGYVLFVTADHGNAEEMLTEEGTPKTAHTTNKVPFVMANAPKGWSLKQEGGVLGDVAPTILAVMGLEQPEDMSGHSLLIKG</sequence>
<evidence type="ECO:0000256" key="15">
    <source>
        <dbReference type="PIRSR" id="PIRSR001492-3"/>
    </source>
</evidence>
<feature type="active site" description="Phosphoserine intermediate" evidence="13">
    <location>
        <position position="72"/>
    </location>
</feature>
<organism evidence="18 19">
    <name type="scientific">Trichoglossum hirsutum</name>
    <dbReference type="NCBI Taxonomy" id="265104"/>
    <lineage>
        <taxon>Eukaryota</taxon>
        <taxon>Fungi</taxon>
        <taxon>Dikarya</taxon>
        <taxon>Ascomycota</taxon>
        <taxon>Pezizomycotina</taxon>
        <taxon>Geoglossomycetes</taxon>
        <taxon>Geoglossales</taxon>
        <taxon>Geoglossaceae</taxon>
        <taxon>Trichoglossum</taxon>
    </lineage>
</organism>
<evidence type="ECO:0000256" key="14">
    <source>
        <dbReference type="PIRSR" id="PIRSR001492-2"/>
    </source>
</evidence>
<feature type="domain" description="Metalloenzyme" evidence="16">
    <location>
        <begin position="7"/>
        <end position="535"/>
    </location>
</feature>
<feature type="binding site" evidence="14">
    <location>
        <begin position="296"/>
        <end position="299"/>
    </location>
    <ligand>
        <name>substrate</name>
    </ligand>
</feature>
<evidence type="ECO:0000256" key="10">
    <source>
        <dbReference type="ARBA" id="ARBA00023235"/>
    </source>
</evidence>
<evidence type="ECO:0000256" key="5">
    <source>
        <dbReference type="ARBA" id="ARBA00008819"/>
    </source>
</evidence>
<dbReference type="Pfam" id="PF06415">
    <property type="entry name" value="iPGM_N"/>
    <property type="match status" value="1"/>
</dbReference>
<dbReference type="FunFam" id="3.40.1450.10:FF:000001">
    <property type="entry name" value="2,3-bisphosphoglycerate-independent phosphoglycerate mutase"/>
    <property type="match status" value="1"/>
</dbReference>
<feature type="binding site" evidence="15">
    <location>
        <position position="14"/>
    </location>
    <ligand>
        <name>Mn(2+)</name>
        <dbReference type="ChEBI" id="CHEBI:29035"/>
        <label>2</label>
    </ligand>
</feature>
<feature type="binding site" evidence="15">
    <location>
        <position position="441"/>
    </location>
    <ligand>
        <name>Mn(2+)</name>
        <dbReference type="ChEBI" id="CHEBI:29035"/>
        <label>1</label>
    </ligand>
</feature>
<dbReference type="GO" id="GO:0005737">
    <property type="term" value="C:cytoplasm"/>
    <property type="evidence" value="ECO:0007669"/>
    <property type="project" value="InterPro"/>
</dbReference>
<keyword evidence="8" id="KW-0324">Glycolysis</keyword>
<dbReference type="CDD" id="cd16010">
    <property type="entry name" value="iPGM"/>
    <property type="match status" value="1"/>
</dbReference>
<keyword evidence="19" id="KW-1185">Reference proteome</keyword>
<dbReference type="PIRSF" id="PIRSF001492">
    <property type="entry name" value="IPGAM"/>
    <property type="match status" value="1"/>
</dbReference>
<feature type="binding site" evidence="15">
    <location>
        <position position="72"/>
    </location>
    <ligand>
        <name>Mn(2+)</name>
        <dbReference type="ChEBI" id="CHEBI:29035"/>
        <label>2</label>
    </ligand>
</feature>
<dbReference type="EC" id="5.4.2.12" evidence="6"/>
<dbReference type="InterPro" id="IPR017850">
    <property type="entry name" value="Alkaline_phosphatase_core_sf"/>
</dbReference>
<dbReference type="NCBIfam" id="TIGR01307">
    <property type="entry name" value="pgm_bpd_ind"/>
    <property type="match status" value="1"/>
</dbReference>
<name>A0A9P8LB98_9PEZI</name>
<dbReference type="InterPro" id="IPR006124">
    <property type="entry name" value="Metalloenzyme"/>
</dbReference>
<dbReference type="SUPFAM" id="SSF64158">
    <property type="entry name" value="2,3-Bisphosphoglycerate-independent phosphoglycerate mutase, substrate-binding domain"/>
    <property type="match status" value="1"/>
</dbReference>
<feature type="binding site" evidence="15">
    <location>
        <position position="437"/>
    </location>
    <ligand>
        <name>Mn(2+)</name>
        <dbReference type="ChEBI" id="CHEBI:29035"/>
        <label>1</label>
    </ligand>
</feature>
<dbReference type="PANTHER" id="PTHR31637:SF0">
    <property type="entry name" value="2,3-BISPHOSPHOGLYCERATE-INDEPENDENT PHOSPHOGLYCERATE MUTASE"/>
    <property type="match status" value="1"/>
</dbReference>
<keyword evidence="9 15" id="KW-0464">Manganese</keyword>
<proteinExistence type="inferred from homology"/>
<comment type="function">
    <text evidence="3">Catalyzes the interconversion of 2-phosphoglycerate and 3-phosphoglycerate.</text>
</comment>
<evidence type="ECO:0000259" key="16">
    <source>
        <dbReference type="Pfam" id="PF01676"/>
    </source>
</evidence>
<accession>A0A9P8LB98</accession>
<evidence type="ECO:0000256" key="1">
    <source>
        <dbReference type="ARBA" id="ARBA00000370"/>
    </source>
</evidence>
<dbReference type="FunFam" id="3.40.720.10:FF:000001">
    <property type="entry name" value="2,3-bisphosphoglycerate-independent phosphoglycerate mutase"/>
    <property type="match status" value="1"/>
</dbReference>
<dbReference type="Gene3D" id="3.40.720.10">
    <property type="entry name" value="Alkaline Phosphatase, subunit A"/>
    <property type="match status" value="1"/>
</dbReference>
<evidence type="ECO:0000256" key="2">
    <source>
        <dbReference type="ARBA" id="ARBA00001936"/>
    </source>
</evidence>
<evidence type="ECO:0000259" key="17">
    <source>
        <dbReference type="Pfam" id="PF06415"/>
    </source>
</evidence>
<dbReference type="Proteomes" id="UP000750711">
    <property type="component" value="Unassembled WGS sequence"/>
</dbReference>
<evidence type="ECO:0000256" key="6">
    <source>
        <dbReference type="ARBA" id="ARBA00012026"/>
    </source>
</evidence>
<dbReference type="HAMAP" id="MF_01038">
    <property type="entry name" value="GpmI"/>
    <property type="match status" value="1"/>
</dbReference>
<gene>
    <name evidence="18" type="ORF">GP486_004336</name>
</gene>
<comment type="caution">
    <text evidence="18">The sequence shown here is derived from an EMBL/GenBank/DDBJ whole genome shotgun (WGS) entry which is preliminary data.</text>
</comment>
<dbReference type="InterPro" id="IPR036646">
    <property type="entry name" value="PGAM_B_sf"/>
</dbReference>
<dbReference type="GO" id="GO:0004619">
    <property type="term" value="F:phosphoglycerate mutase activity"/>
    <property type="evidence" value="ECO:0007669"/>
    <property type="project" value="UniProtKB-EC"/>
</dbReference>
<dbReference type="GO" id="GO:0030145">
    <property type="term" value="F:manganese ion binding"/>
    <property type="evidence" value="ECO:0007669"/>
    <property type="project" value="InterPro"/>
</dbReference>
<keyword evidence="10" id="KW-0413">Isomerase</keyword>
<evidence type="ECO:0000256" key="13">
    <source>
        <dbReference type="PIRSR" id="PIRSR001492-1"/>
    </source>
</evidence>
<dbReference type="InterPro" id="IPR005995">
    <property type="entry name" value="Pgm_bpd_ind"/>
</dbReference>
<feature type="binding site" evidence="15">
    <location>
        <position position="496"/>
    </location>
    <ligand>
        <name>Mn(2+)</name>
        <dbReference type="ChEBI" id="CHEBI:29035"/>
        <label>1</label>
    </ligand>
</feature>
<feature type="binding site" evidence="14">
    <location>
        <position position="211"/>
    </location>
    <ligand>
        <name>substrate</name>
    </ligand>
</feature>
<evidence type="ECO:0000256" key="11">
    <source>
        <dbReference type="ARBA" id="ARBA00071648"/>
    </source>
</evidence>
<comment type="cofactor">
    <cofactor evidence="2">
        <name>Mn(2+)</name>
        <dbReference type="ChEBI" id="CHEBI:29035"/>
    </cofactor>
</comment>
<dbReference type="Pfam" id="PF01676">
    <property type="entry name" value="Metalloenzyme"/>
    <property type="match status" value="1"/>
</dbReference>
<protein>
    <recommendedName>
        <fullName evidence="11">2,3-bisphosphoglycerate-independent phosphoglycerate mutase</fullName>
        <ecNumber evidence="6">5.4.2.12</ecNumber>
    </recommendedName>
    <alternativeName>
        <fullName evidence="12">Cofactor-independent phosphoglycerate mutase homolog</fullName>
    </alternativeName>
</protein>
<feature type="binding site" evidence="14">
    <location>
        <position position="370"/>
    </location>
    <ligand>
        <name>substrate</name>
    </ligand>
</feature>
<evidence type="ECO:0000256" key="7">
    <source>
        <dbReference type="ARBA" id="ARBA00022723"/>
    </source>
</evidence>
<reference evidence="18" key="1">
    <citation type="submission" date="2021-03" db="EMBL/GenBank/DDBJ databases">
        <title>Comparative genomics and phylogenomic investigation of the class Geoglossomycetes provide insights into ecological specialization and systematics.</title>
        <authorList>
            <person name="Melie T."/>
            <person name="Pirro S."/>
            <person name="Miller A.N."/>
            <person name="Quandt A."/>
        </authorList>
    </citation>
    <scope>NUCLEOTIDE SEQUENCE</scope>
    <source>
        <strain evidence="18">CAQ_001_2017</strain>
    </source>
</reference>
<evidence type="ECO:0000256" key="8">
    <source>
        <dbReference type="ARBA" id="ARBA00023152"/>
    </source>
</evidence>
<comment type="similarity">
    <text evidence="5">Belongs to the BPG-independent phosphoglycerate mutase family.</text>
</comment>
<evidence type="ECO:0000256" key="9">
    <source>
        <dbReference type="ARBA" id="ARBA00023211"/>
    </source>
</evidence>
<comment type="pathway">
    <text evidence="4">Carbohydrate degradation; glycolysis; pyruvate from D-glyceraldehyde 3-phosphate: step 3/5.</text>
</comment>
<keyword evidence="7 15" id="KW-0479">Metal-binding</keyword>